<name>A0AAD7FCL3_9AGAR</name>
<comment type="caution">
    <text evidence="1">The sequence shown here is derived from an EMBL/GenBank/DDBJ whole genome shotgun (WGS) entry which is preliminary data.</text>
</comment>
<proteinExistence type="predicted"/>
<dbReference type="Proteomes" id="UP001221142">
    <property type="component" value="Unassembled WGS sequence"/>
</dbReference>
<gene>
    <name evidence="1" type="ORF">FB45DRAFT_1035141</name>
</gene>
<accession>A0AAD7FCL3</accession>
<keyword evidence="2" id="KW-1185">Reference proteome</keyword>
<evidence type="ECO:0008006" key="3">
    <source>
        <dbReference type="Google" id="ProtNLM"/>
    </source>
</evidence>
<reference evidence="1" key="1">
    <citation type="submission" date="2023-03" db="EMBL/GenBank/DDBJ databases">
        <title>Massive genome expansion in bonnet fungi (Mycena s.s.) driven by repeated elements and novel gene families across ecological guilds.</title>
        <authorList>
            <consortium name="Lawrence Berkeley National Laboratory"/>
            <person name="Harder C.B."/>
            <person name="Miyauchi S."/>
            <person name="Viragh M."/>
            <person name="Kuo A."/>
            <person name="Thoen E."/>
            <person name="Andreopoulos B."/>
            <person name="Lu D."/>
            <person name="Skrede I."/>
            <person name="Drula E."/>
            <person name="Henrissat B."/>
            <person name="Morin E."/>
            <person name="Kohler A."/>
            <person name="Barry K."/>
            <person name="LaButti K."/>
            <person name="Morin E."/>
            <person name="Salamov A."/>
            <person name="Lipzen A."/>
            <person name="Mereny Z."/>
            <person name="Hegedus B."/>
            <person name="Baldrian P."/>
            <person name="Stursova M."/>
            <person name="Weitz H."/>
            <person name="Taylor A."/>
            <person name="Grigoriev I.V."/>
            <person name="Nagy L.G."/>
            <person name="Martin F."/>
            <person name="Kauserud H."/>
        </authorList>
    </citation>
    <scope>NUCLEOTIDE SEQUENCE</scope>
    <source>
        <strain evidence="1">9284</strain>
    </source>
</reference>
<evidence type="ECO:0000313" key="2">
    <source>
        <dbReference type="Proteomes" id="UP001221142"/>
    </source>
</evidence>
<dbReference type="EMBL" id="JARKIF010000023">
    <property type="protein sequence ID" value="KAJ7615970.1"/>
    <property type="molecule type" value="Genomic_DNA"/>
</dbReference>
<protein>
    <recommendedName>
        <fullName evidence="3">F-box domain-containing protein</fullName>
    </recommendedName>
</protein>
<sequence>MLNIPQEILDSIIDKLCDDKDALKACSCVSRQWLPRSRYYQFMSISLRVGWDTDANRLKTFLYLISCPLVTFLGCIDEVRLTHKWNSRDAGIPTLSPSETLAALEHRGIRPTRLYLDCRRHLSVPPDETPAFTASLLHMELELDENYVAVDGIVDYVCSFPSLQSLKIAGLPDHVNPARPSAKALPAQLYTLHTGHKLFTDWMITMKESPTQITTLGFVTVPSFQLKWSAVNRYLRSSCTTSLETIIFDDCHPSTGKYTSFIVRSLH</sequence>
<dbReference type="AlphaFoldDB" id="A0AAD7FCL3"/>
<organism evidence="1 2">
    <name type="scientific">Roridomyces roridus</name>
    <dbReference type="NCBI Taxonomy" id="1738132"/>
    <lineage>
        <taxon>Eukaryota</taxon>
        <taxon>Fungi</taxon>
        <taxon>Dikarya</taxon>
        <taxon>Basidiomycota</taxon>
        <taxon>Agaricomycotina</taxon>
        <taxon>Agaricomycetes</taxon>
        <taxon>Agaricomycetidae</taxon>
        <taxon>Agaricales</taxon>
        <taxon>Marasmiineae</taxon>
        <taxon>Mycenaceae</taxon>
        <taxon>Roridomyces</taxon>
    </lineage>
</organism>
<evidence type="ECO:0000313" key="1">
    <source>
        <dbReference type="EMBL" id="KAJ7615970.1"/>
    </source>
</evidence>